<organism evidence="1 2">
    <name type="scientific">Asanoa siamensis</name>
    <dbReference type="NCBI Taxonomy" id="926357"/>
    <lineage>
        <taxon>Bacteria</taxon>
        <taxon>Bacillati</taxon>
        <taxon>Actinomycetota</taxon>
        <taxon>Actinomycetes</taxon>
        <taxon>Micromonosporales</taxon>
        <taxon>Micromonosporaceae</taxon>
        <taxon>Asanoa</taxon>
    </lineage>
</organism>
<proteinExistence type="predicted"/>
<accession>A0ABQ4CXS3</accession>
<dbReference type="Proteomes" id="UP000604117">
    <property type="component" value="Unassembled WGS sequence"/>
</dbReference>
<evidence type="ECO:0000313" key="2">
    <source>
        <dbReference type="Proteomes" id="UP000604117"/>
    </source>
</evidence>
<sequence>MSSQAFEHSTALAWPDVPSLETNKETPPVGLDPVHEVLGAEPVEFTNAGELADLVTRLPGDTPLVIAHAIRIDPALPGSDDEERTTAAAQALMLPQLVEVGAQLEHRSVPAVQLGAFYAAQGRPVPAVTVPAGPHERAVEAILAGDDDTMFAAFEELLRFVAGSLDGQEDAALYEQLADDPDLTAQAELDAALLRHAADRLAALHQRVTAYLSDPGRTR</sequence>
<dbReference type="RefSeq" id="WP_203716495.1">
    <property type="nucleotide sequence ID" value="NZ_BONE01000046.1"/>
</dbReference>
<dbReference type="EMBL" id="BONE01000046">
    <property type="protein sequence ID" value="GIF75637.1"/>
    <property type="molecule type" value="Genomic_DNA"/>
</dbReference>
<protein>
    <submittedName>
        <fullName evidence="1">Uncharacterized protein</fullName>
    </submittedName>
</protein>
<evidence type="ECO:0000313" key="1">
    <source>
        <dbReference type="EMBL" id="GIF75637.1"/>
    </source>
</evidence>
<reference evidence="1 2" key="1">
    <citation type="submission" date="2021-01" db="EMBL/GenBank/DDBJ databases">
        <title>Whole genome shotgun sequence of Asanoa siamensis NBRC 107932.</title>
        <authorList>
            <person name="Komaki H."/>
            <person name="Tamura T."/>
        </authorList>
    </citation>
    <scope>NUCLEOTIDE SEQUENCE [LARGE SCALE GENOMIC DNA]</scope>
    <source>
        <strain evidence="1 2">NBRC 107932</strain>
    </source>
</reference>
<comment type="caution">
    <text evidence="1">The sequence shown here is derived from an EMBL/GenBank/DDBJ whole genome shotgun (WGS) entry which is preliminary data.</text>
</comment>
<keyword evidence="2" id="KW-1185">Reference proteome</keyword>
<name>A0ABQ4CXS3_9ACTN</name>
<gene>
    <name evidence="1" type="ORF">Asi02nite_51550</name>
</gene>